<reference evidence="3 4" key="1">
    <citation type="submission" date="2019-05" db="EMBL/GenBank/DDBJ databases">
        <title>Burkholderia sp. DHOD12, isolated from subtropical forest soil.</title>
        <authorList>
            <person name="Gao Z.-H."/>
            <person name="Qiu L.-H."/>
        </authorList>
    </citation>
    <scope>NUCLEOTIDE SEQUENCE [LARGE SCALE GENOMIC DNA]</scope>
    <source>
        <strain evidence="3 4">DHOD12</strain>
    </source>
</reference>
<feature type="domain" description="4'-phosphopantetheinyl transferase" evidence="2">
    <location>
        <begin position="110"/>
        <end position="221"/>
    </location>
</feature>
<evidence type="ECO:0000259" key="2">
    <source>
        <dbReference type="Pfam" id="PF01648"/>
    </source>
</evidence>
<dbReference type="InterPro" id="IPR008278">
    <property type="entry name" value="4-PPantetheinyl_Trfase_dom"/>
</dbReference>
<dbReference type="Proteomes" id="UP000298656">
    <property type="component" value="Chromosome 1"/>
</dbReference>
<dbReference type="RefSeq" id="WP_137333661.1">
    <property type="nucleotide sequence ID" value="NZ_CP040077.1"/>
</dbReference>
<dbReference type="Pfam" id="PF01648">
    <property type="entry name" value="ACPS"/>
    <property type="match status" value="1"/>
</dbReference>
<accession>A0A4P8IRN9</accession>
<name>A0A4P8IRN9_9BURK</name>
<keyword evidence="4" id="KW-1185">Reference proteome</keyword>
<dbReference type="KEGG" id="tvl:FAZ95_17845"/>
<dbReference type="GO" id="GO:0000287">
    <property type="term" value="F:magnesium ion binding"/>
    <property type="evidence" value="ECO:0007669"/>
    <property type="project" value="InterPro"/>
</dbReference>
<dbReference type="GO" id="GO:0008897">
    <property type="term" value="F:holo-[acyl-carrier-protein] synthase activity"/>
    <property type="evidence" value="ECO:0007669"/>
    <property type="project" value="InterPro"/>
</dbReference>
<organism evidence="3 4">
    <name type="scientific">Trinickia violacea</name>
    <dbReference type="NCBI Taxonomy" id="2571746"/>
    <lineage>
        <taxon>Bacteria</taxon>
        <taxon>Pseudomonadati</taxon>
        <taxon>Pseudomonadota</taxon>
        <taxon>Betaproteobacteria</taxon>
        <taxon>Burkholderiales</taxon>
        <taxon>Burkholderiaceae</taxon>
        <taxon>Trinickia</taxon>
    </lineage>
</organism>
<dbReference type="OrthoDB" id="9256218at2"/>
<sequence>MDRDEVLSVLSFMSRKKPDTIQQHASLGTLGISSSFGISALRSRLESTGKVSLPILSQQTTVEELITLVAKDQPKEGGLAARPIQADPIPSIRNQSESLLLRETVPGNMGLGMDMQEIESLPVAGDYRSHDFYASHFLPSEIATAMLRSNARATLCGIFCAKEAAKKSHSDLLNLRMSEIIVEHEPTGRPTMRLDESCAFVRHFQFTISITHTSQFAAATCITTWSDDRRSRAKRAGD</sequence>
<proteinExistence type="predicted"/>
<dbReference type="SUPFAM" id="SSF56214">
    <property type="entry name" value="4'-phosphopantetheinyl transferase"/>
    <property type="match status" value="1"/>
</dbReference>
<dbReference type="EMBL" id="CP040077">
    <property type="protein sequence ID" value="QCP50851.1"/>
    <property type="molecule type" value="Genomic_DNA"/>
</dbReference>
<evidence type="ECO:0000256" key="1">
    <source>
        <dbReference type="ARBA" id="ARBA00022679"/>
    </source>
</evidence>
<dbReference type="Gene3D" id="3.90.470.20">
    <property type="entry name" value="4'-phosphopantetheinyl transferase domain"/>
    <property type="match status" value="1"/>
</dbReference>
<dbReference type="InterPro" id="IPR037143">
    <property type="entry name" value="4-PPantetheinyl_Trfase_dom_sf"/>
</dbReference>
<keyword evidence="1 3" id="KW-0808">Transferase</keyword>
<evidence type="ECO:0000313" key="4">
    <source>
        <dbReference type="Proteomes" id="UP000298656"/>
    </source>
</evidence>
<protein>
    <submittedName>
        <fullName evidence="3">4'-phosphopantetheinyl transferase superfamily protein</fullName>
    </submittedName>
</protein>
<evidence type="ECO:0000313" key="3">
    <source>
        <dbReference type="EMBL" id="QCP50851.1"/>
    </source>
</evidence>
<dbReference type="AlphaFoldDB" id="A0A4P8IRN9"/>
<gene>
    <name evidence="3" type="ORF">FAZ95_17845</name>
</gene>